<evidence type="ECO:0000256" key="1">
    <source>
        <dbReference type="ARBA" id="ARBA00009998"/>
    </source>
</evidence>
<evidence type="ECO:0000256" key="3">
    <source>
        <dbReference type="ARBA" id="ARBA00022722"/>
    </source>
</evidence>
<keyword evidence="8" id="KW-1185">Reference proteome</keyword>
<evidence type="ECO:0000256" key="6">
    <source>
        <dbReference type="HAMAP-Rule" id="MF_00337"/>
    </source>
</evidence>
<dbReference type="RefSeq" id="WP_187558134.1">
    <property type="nucleotide sequence ID" value="NZ_JACRTP010000001.1"/>
</dbReference>
<name>A0ABR7P7Z4_9FIRM</name>
<dbReference type="Proteomes" id="UP000661649">
    <property type="component" value="Unassembled WGS sequence"/>
</dbReference>
<dbReference type="InterPro" id="IPR037004">
    <property type="entry name" value="Exonuc_VII_ssu_sf"/>
</dbReference>
<dbReference type="PANTHER" id="PTHR34137:SF1">
    <property type="entry name" value="EXODEOXYRIBONUCLEASE 7 SMALL SUBUNIT"/>
    <property type="match status" value="1"/>
</dbReference>
<comment type="caution">
    <text evidence="7">The sequence shown here is derived from an EMBL/GenBank/DDBJ whole genome shotgun (WGS) entry which is preliminary data.</text>
</comment>
<dbReference type="NCBIfam" id="TIGR01280">
    <property type="entry name" value="xseB"/>
    <property type="match status" value="1"/>
</dbReference>
<comment type="subcellular location">
    <subcellularLocation>
        <location evidence="6">Cytoplasm</location>
    </subcellularLocation>
</comment>
<accession>A0ABR7P7Z4</accession>
<dbReference type="EMBL" id="JACRTP010000001">
    <property type="protein sequence ID" value="MBC8627418.1"/>
    <property type="molecule type" value="Genomic_DNA"/>
</dbReference>
<dbReference type="SUPFAM" id="SSF116842">
    <property type="entry name" value="XseB-like"/>
    <property type="match status" value="1"/>
</dbReference>
<evidence type="ECO:0000256" key="2">
    <source>
        <dbReference type="ARBA" id="ARBA00022490"/>
    </source>
</evidence>
<keyword evidence="4 6" id="KW-0378">Hydrolase</keyword>
<dbReference type="Pfam" id="PF02609">
    <property type="entry name" value="Exonuc_VII_S"/>
    <property type="match status" value="1"/>
</dbReference>
<evidence type="ECO:0000256" key="4">
    <source>
        <dbReference type="ARBA" id="ARBA00022801"/>
    </source>
</evidence>
<keyword evidence="5 6" id="KW-0269">Exonuclease</keyword>
<evidence type="ECO:0000313" key="7">
    <source>
        <dbReference type="EMBL" id="MBC8627418.1"/>
    </source>
</evidence>
<dbReference type="PANTHER" id="PTHR34137">
    <property type="entry name" value="EXODEOXYRIBONUCLEASE 7 SMALL SUBUNIT"/>
    <property type="match status" value="1"/>
</dbReference>
<evidence type="ECO:0000256" key="5">
    <source>
        <dbReference type="ARBA" id="ARBA00022839"/>
    </source>
</evidence>
<organism evidence="7 8">
    <name type="scientific">Blautia stercoris</name>
    <dbReference type="NCBI Taxonomy" id="871664"/>
    <lineage>
        <taxon>Bacteria</taxon>
        <taxon>Bacillati</taxon>
        <taxon>Bacillota</taxon>
        <taxon>Clostridia</taxon>
        <taxon>Lachnospirales</taxon>
        <taxon>Lachnospiraceae</taxon>
        <taxon>Blautia</taxon>
    </lineage>
</organism>
<gene>
    <name evidence="6 7" type="primary">xseB</name>
    <name evidence="7" type="ORF">H8712_02045</name>
</gene>
<comment type="function">
    <text evidence="6">Bidirectionally degrades single-stranded DNA into large acid-insoluble oligonucleotides, which are then degraded further into small acid-soluble oligonucleotides.</text>
</comment>
<reference evidence="7 8" key="1">
    <citation type="submission" date="2020-08" db="EMBL/GenBank/DDBJ databases">
        <title>Genome public.</title>
        <authorList>
            <person name="Liu C."/>
            <person name="Sun Q."/>
        </authorList>
    </citation>
    <scope>NUCLEOTIDE SEQUENCE [LARGE SCALE GENOMIC DNA]</scope>
    <source>
        <strain evidence="7 8">3_YM_SP_D4_24.mj</strain>
    </source>
</reference>
<keyword evidence="2 6" id="KW-0963">Cytoplasm</keyword>
<comment type="catalytic activity">
    <reaction evidence="6">
        <text>Exonucleolytic cleavage in either 5'- to 3'- or 3'- to 5'-direction to yield nucleoside 5'-phosphates.</text>
        <dbReference type="EC" id="3.1.11.6"/>
    </reaction>
</comment>
<evidence type="ECO:0000313" key="8">
    <source>
        <dbReference type="Proteomes" id="UP000661649"/>
    </source>
</evidence>
<keyword evidence="3 6" id="KW-0540">Nuclease</keyword>
<proteinExistence type="inferred from homology"/>
<protein>
    <recommendedName>
        <fullName evidence="6">Exodeoxyribonuclease 7 small subunit</fullName>
        <ecNumber evidence="6">3.1.11.6</ecNumber>
    </recommendedName>
    <alternativeName>
        <fullName evidence="6">Exodeoxyribonuclease VII small subunit</fullName>
        <shortName evidence="6">Exonuclease VII small subunit</shortName>
    </alternativeName>
</protein>
<dbReference type="InterPro" id="IPR003761">
    <property type="entry name" value="Exonuc_VII_S"/>
</dbReference>
<sequence>MTPDLKQKETQTIEEAFEELDGIVEQLERADVSLEESFLIYQTGMKLLKECSEKIDTVEKRMLMMNEDGGLSEF</sequence>
<comment type="subunit">
    <text evidence="6">Heterooligomer composed of large and small subunits.</text>
</comment>
<dbReference type="HAMAP" id="MF_00337">
    <property type="entry name" value="Exonuc_7_S"/>
    <property type="match status" value="1"/>
</dbReference>
<dbReference type="GO" id="GO:0008855">
    <property type="term" value="F:exodeoxyribonuclease VII activity"/>
    <property type="evidence" value="ECO:0007669"/>
    <property type="project" value="UniProtKB-EC"/>
</dbReference>
<dbReference type="Gene3D" id="1.10.287.1040">
    <property type="entry name" value="Exonuclease VII, small subunit"/>
    <property type="match status" value="1"/>
</dbReference>
<comment type="similarity">
    <text evidence="1 6">Belongs to the XseB family.</text>
</comment>
<dbReference type="EC" id="3.1.11.6" evidence="6"/>